<comment type="caution">
    <text evidence="10">The sequence shown here is derived from an EMBL/GenBank/DDBJ whole genome shotgun (WGS) entry which is preliminary data.</text>
</comment>
<keyword evidence="6 8" id="KW-1133">Transmembrane helix</keyword>
<evidence type="ECO:0000259" key="9">
    <source>
        <dbReference type="PROSITE" id="PS50928"/>
    </source>
</evidence>
<dbReference type="PROSITE" id="PS50928">
    <property type="entry name" value="ABC_TM1"/>
    <property type="match status" value="1"/>
</dbReference>
<keyword evidence="7 8" id="KW-0472">Membrane</keyword>
<feature type="domain" description="ABC transmembrane type-1" evidence="9">
    <location>
        <begin position="18"/>
        <end position="212"/>
    </location>
</feature>
<evidence type="ECO:0000256" key="5">
    <source>
        <dbReference type="ARBA" id="ARBA00022692"/>
    </source>
</evidence>
<feature type="transmembrane region" description="Helical" evidence="8">
    <location>
        <begin position="150"/>
        <end position="173"/>
    </location>
</feature>
<dbReference type="SUPFAM" id="SSF161098">
    <property type="entry name" value="MetI-like"/>
    <property type="match status" value="1"/>
</dbReference>
<evidence type="ECO:0000256" key="4">
    <source>
        <dbReference type="ARBA" id="ARBA00022475"/>
    </source>
</evidence>
<comment type="subcellular location">
    <subcellularLocation>
        <location evidence="1 8">Cell membrane</location>
        <topology evidence="1 8">Multi-pass membrane protein</topology>
    </subcellularLocation>
</comment>
<dbReference type="InterPro" id="IPR051322">
    <property type="entry name" value="AA_ABC_Transporter_Permease"/>
</dbReference>
<keyword evidence="3 8" id="KW-0813">Transport</keyword>
<dbReference type="InterPro" id="IPR035906">
    <property type="entry name" value="MetI-like_sf"/>
</dbReference>
<evidence type="ECO:0000256" key="2">
    <source>
        <dbReference type="ARBA" id="ARBA00007069"/>
    </source>
</evidence>
<accession>A0A7C8L5U9</accession>
<feature type="transmembrane region" description="Helical" evidence="8">
    <location>
        <begin position="57"/>
        <end position="81"/>
    </location>
</feature>
<name>A0A7C8L5U9_9BACI</name>
<dbReference type="Pfam" id="PF00528">
    <property type="entry name" value="BPD_transp_1"/>
    <property type="match status" value="1"/>
</dbReference>
<evidence type="ECO:0000256" key="3">
    <source>
        <dbReference type="ARBA" id="ARBA00022448"/>
    </source>
</evidence>
<dbReference type="InterPro" id="IPR000515">
    <property type="entry name" value="MetI-like"/>
</dbReference>
<evidence type="ECO:0000313" key="10">
    <source>
        <dbReference type="EMBL" id="KAB8129340.1"/>
    </source>
</evidence>
<dbReference type="PANTHER" id="PTHR30450">
    <property type="entry name" value="ABC TRANSPORTER PERMEASE"/>
    <property type="match status" value="1"/>
</dbReference>
<protein>
    <submittedName>
        <fullName evidence="10">ABC transporter permease</fullName>
    </submittedName>
</protein>
<dbReference type="FunFam" id="1.10.3720.10:FF:000002">
    <property type="entry name" value="D-methionine ABC transporter permease MetI"/>
    <property type="match status" value="1"/>
</dbReference>
<dbReference type="Proteomes" id="UP000480246">
    <property type="component" value="Unassembled WGS sequence"/>
</dbReference>
<dbReference type="Gene3D" id="1.10.3720.10">
    <property type="entry name" value="MetI-like"/>
    <property type="match status" value="1"/>
</dbReference>
<dbReference type="PANTHER" id="PTHR30450:SF1">
    <property type="entry name" value="D-METHIONINE TRANSPORT SYSTEM PERMEASE PROTEIN METI-RELATED"/>
    <property type="match status" value="1"/>
</dbReference>
<proteinExistence type="inferred from homology"/>
<comment type="similarity">
    <text evidence="2">Belongs to the binding-protein-dependent transport system permease family. CysTW subfamily.</text>
</comment>
<gene>
    <name evidence="10" type="ORF">F9U64_15120</name>
</gene>
<evidence type="ECO:0000256" key="8">
    <source>
        <dbReference type="RuleBase" id="RU363032"/>
    </source>
</evidence>
<sequence>MLSEWFPNVIPEDLWIATQETMYMTVVSVIGTLILGVMLGLLLFLTDRGSLWENRAVYGVTAIIVNVFRAIPFIILILLLFPFTDFLIGTIRGWKAALPALIAGTAPFYARLVEIAFKEVDKGVIEAAKSMGAKAHTIIFKVLLPESMPALISGLTVTAIALIGYTAMAGVIGAGGLGNAAYLQGFQRNNFDVVVACTIIIIIIVFIFQFIGDLIAKAIDKR</sequence>
<reference evidence="10 11" key="1">
    <citation type="submission" date="2019-10" db="EMBL/GenBank/DDBJ databases">
        <title>Gracilibacillus sp. nov. isolated from rice seeds.</title>
        <authorList>
            <person name="He S."/>
        </authorList>
    </citation>
    <scope>NUCLEOTIDE SEQUENCE [LARGE SCALE GENOMIC DNA]</scope>
    <source>
        <strain evidence="10 11">TD8</strain>
    </source>
</reference>
<dbReference type="AlphaFoldDB" id="A0A7C8L5U9"/>
<feature type="transmembrane region" description="Helical" evidence="8">
    <location>
        <begin position="193"/>
        <end position="216"/>
    </location>
</feature>
<evidence type="ECO:0000256" key="7">
    <source>
        <dbReference type="ARBA" id="ARBA00023136"/>
    </source>
</evidence>
<evidence type="ECO:0000313" key="11">
    <source>
        <dbReference type="Proteomes" id="UP000480246"/>
    </source>
</evidence>
<dbReference type="GO" id="GO:0005886">
    <property type="term" value="C:plasma membrane"/>
    <property type="evidence" value="ECO:0007669"/>
    <property type="project" value="UniProtKB-SubCell"/>
</dbReference>
<dbReference type="RefSeq" id="WP_153405354.1">
    <property type="nucleotide sequence ID" value="NZ_ML762436.1"/>
</dbReference>
<organism evidence="10 11">
    <name type="scientific">Gracilibacillus oryzae</name>
    <dbReference type="NCBI Taxonomy" id="1672701"/>
    <lineage>
        <taxon>Bacteria</taxon>
        <taxon>Bacillati</taxon>
        <taxon>Bacillota</taxon>
        <taxon>Bacilli</taxon>
        <taxon>Bacillales</taxon>
        <taxon>Bacillaceae</taxon>
        <taxon>Gracilibacillus</taxon>
    </lineage>
</organism>
<evidence type="ECO:0000256" key="1">
    <source>
        <dbReference type="ARBA" id="ARBA00004651"/>
    </source>
</evidence>
<dbReference type="OrthoDB" id="9793490at2"/>
<dbReference type="EMBL" id="WEID01000076">
    <property type="protein sequence ID" value="KAB8129340.1"/>
    <property type="molecule type" value="Genomic_DNA"/>
</dbReference>
<feature type="transmembrane region" description="Helical" evidence="8">
    <location>
        <begin position="22"/>
        <end position="45"/>
    </location>
</feature>
<keyword evidence="11" id="KW-1185">Reference proteome</keyword>
<keyword evidence="5 8" id="KW-0812">Transmembrane</keyword>
<dbReference type="CDD" id="cd06261">
    <property type="entry name" value="TM_PBP2"/>
    <property type="match status" value="1"/>
</dbReference>
<dbReference type="GO" id="GO:0048473">
    <property type="term" value="P:D-methionine transmembrane transport"/>
    <property type="evidence" value="ECO:0007669"/>
    <property type="project" value="TreeGrafter"/>
</dbReference>
<keyword evidence="4" id="KW-1003">Cell membrane</keyword>
<evidence type="ECO:0000256" key="6">
    <source>
        <dbReference type="ARBA" id="ARBA00022989"/>
    </source>
</evidence>